<reference evidence="1" key="1">
    <citation type="submission" date="2022-12" db="EMBL/GenBank/DDBJ databases">
        <authorList>
            <person name="Bing R.G."/>
            <person name="Willard D.J."/>
            <person name="Manesh M.J.H."/>
            <person name="Laemthong T."/>
            <person name="Crosby J.R."/>
            <person name="Kelly R.M."/>
        </authorList>
    </citation>
    <scope>NUCLEOTIDE SEQUENCE</scope>
    <source>
        <strain evidence="1">DSM 8991</strain>
    </source>
</reference>
<evidence type="ECO:0000313" key="1">
    <source>
        <dbReference type="EMBL" id="WAM30803.1"/>
    </source>
</evidence>
<gene>
    <name evidence="1" type="ORF">OTJ99_001586</name>
</gene>
<accession>A0ABY7BD89</accession>
<organism evidence="1 2">
    <name type="scientific">Caldicellulosiruptor naganoensis</name>
    <dbReference type="NCBI Taxonomy" id="29324"/>
    <lineage>
        <taxon>Bacteria</taxon>
        <taxon>Bacillati</taxon>
        <taxon>Bacillota</taxon>
        <taxon>Bacillota incertae sedis</taxon>
        <taxon>Caldicellulosiruptorales</taxon>
        <taxon>Caldicellulosiruptoraceae</taxon>
        <taxon>Caldicellulosiruptor</taxon>
    </lineage>
</organism>
<sequence length="46" mass="5069">MKGTVVLTWLETIGNIWGDDVKRYAEKGIGLDESTIISPTDDIDDS</sequence>
<evidence type="ECO:0000313" key="2">
    <source>
        <dbReference type="Proteomes" id="UP001164745"/>
    </source>
</evidence>
<dbReference type="RefSeq" id="WP_235374555.1">
    <property type="nucleotide sequence ID" value="NZ_CP113864.1"/>
</dbReference>
<protein>
    <submittedName>
        <fullName evidence="1">Heme NO-binding domain-containing protein</fullName>
    </submittedName>
</protein>
<name>A0ABY7BD89_9FIRM</name>
<dbReference type="Proteomes" id="UP001164745">
    <property type="component" value="Chromosome"/>
</dbReference>
<proteinExistence type="predicted"/>
<keyword evidence="2" id="KW-1185">Reference proteome</keyword>
<dbReference type="EMBL" id="CP113864">
    <property type="protein sequence ID" value="WAM30803.1"/>
    <property type="molecule type" value="Genomic_DNA"/>
</dbReference>